<protein>
    <submittedName>
        <fullName evidence="3">Uncharacterized protein</fullName>
    </submittedName>
</protein>
<evidence type="ECO:0000313" key="3">
    <source>
        <dbReference type="EMBL" id="KAK7853364.1"/>
    </source>
</evidence>
<gene>
    <name evidence="3" type="ORF">CFP56_036129</name>
</gene>
<dbReference type="Proteomes" id="UP000237347">
    <property type="component" value="Unassembled WGS sequence"/>
</dbReference>
<sequence>MELNGPTRFQPRKATTSERFLGAFTHAPHENPSSSTTTNTATTSNAAVELNEDDVFWAGSYSEPDENQNHNQHHSTSPSTPRHHHHHNSNNHQLNYQKSFAQPEANGFGILAALPENETSSPSLRNVSHFYHKASVSSSSSSSSSSSRMIPAIPKPPVDRMSLPSSVKYQSAPVNVPVMSQATRSPHEFDDLVLLRGDVNDDDEGVDGEMLPPHEIVARAQSPMLACSVLEGAGRTLKGRDLRRVRNAVWRRTDVDEDVNYLRELLRSLCLVGQIGDWNEELQWAIDCIREKRTNYYFEAS</sequence>
<dbReference type="InterPro" id="IPR007608">
    <property type="entry name" value="Senescence_reg_S40"/>
</dbReference>
<accession>A0AAW0LQZ7</accession>
<dbReference type="PANTHER" id="PTHR33083:SF50">
    <property type="entry name" value="PROTEIN S40-7"/>
    <property type="match status" value="1"/>
</dbReference>
<dbReference type="EMBL" id="PKMF04000066">
    <property type="protein sequence ID" value="KAK7853364.1"/>
    <property type="molecule type" value="Genomic_DNA"/>
</dbReference>
<organism evidence="3 4">
    <name type="scientific">Quercus suber</name>
    <name type="common">Cork oak</name>
    <dbReference type="NCBI Taxonomy" id="58331"/>
    <lineage>
        <taxon>Eukaryota</taxon>
        <taxon>Viridiplantae</taxon>
        <taxon>Streptophyta</taxon>
        <taxon>Embryophyta</taxon>
        <taxon>Tracheophyta</taxon>
        <taxon>Spermatophyta</taxon>
        <taxon>Magnoliopsida</taxon>
        <taxon>eudicotyledons</taxon>
        <taxon>Gunneridae</taxon>
        <taxon>Pentapetalae</taxon>
        <taxon>rosids</taxon>
        <taxon>fabids</taxon>
        <taxon>Fagales</taxon>
        <taxon>Fagaceae</taxon>
        <taxon>Quercus</taxon>
    </lineage>
</organism>
<keyword evidence="4" id="KW-1185">Reference proteome</keyword>
<evidence type="ECO:0000256" key="1">
    <source>
        <dbReference type="ARBA" id="ARBA00034773"/>
    </source>
</evidence>
<feature type="compositionally biased region" description="Low complexity" evidence="2">
    <location>
        <begin position="33"/>
        <end position="44"/>
    </location>
</feature>
<dbReference type="AlphaFoldDB" id="A0AAW0LQZ7"/>
<feature type="region of interest" description="Disordered" evidence="2">
    <location>
        <begin position="59"/>
        <end position="91"/>
    </location>
</feature>
<comment type="caution">
    <text evidence="3">The sequence shown here is derived from an EMBL/GenBank/DDBJ whole genome shotgun (WGS) entry which is preliminary data.</text>
</comment>
<evidence type="ECO:0000256" key="2">
    <source>
        <dbReference type="SAM" id="MobiDB-lite"/>
    </source>
</evidence>
<dbReference type="PANTHER" id="PTHR33083">
    <property type="entry name" value="EXPRESSED PROTEIN"/>
    <property type="match status" value="1"/>
</dbReference>
<evidence type="ECO:0000313" key="4">
    <source>
        <dbReference type="Proteomes" id="UP000237347"/>
    </source>
</evidence>
<feature type="region of interest" description="Disordered" evidence="2">
    <location>
        <begin position="1"/>
        <end position="44"/>
    </location>
</feature>
<dbReference type="GO" id="GO:0010150">
    <property type="term" value="P:leaf senescence"/>
    <property type="evidence" value="ECO:0007669"/>
    <property type="project" value="UniProtKB-ARBA"/>
</dbReference>
<proteinExistence type="inferred from homology"/>
<name>A0AAW0LQZ7_QUESU</name>
<dbReference type="Pfam" id="PF04520">
    <property type="entry name" value="Senescence_reg"/>
    <property type="match status" value="1"/>
</dbReference>
<comment type="similarity">
    <text evidence="1">Belongs to the senescence regulator S40 family.</text>
</comment>
<reference evidence="3 4" key="1">
    <citation type="journal article" date="2018" name="Sci. Data">
        <title>The draft genome sequence of cork oak.</title>
        <authorList>
            <person name="Ramos A.M."/>
            <person name="Usie A."/>
            <person name="Barbosa P."/>
            <person name="Barros P.M."/>
            <person name="Capote T."/>
            <person name="Chaves I."/>
            <person name="Simoes F."/>
            <person name="Abreu I."/>
            <person name="Carrasquinho I."/>
            <person name="Faro C."/>
            <person name="Guimaraes J.B."/>
            <person name="Mendonca D."/>
            <person name="Nobrega F."/>
            <person name="Rodrigues L."/>
            <person name="Saibo N.J.M."/>
            <person name="Varela M.C."/>
            <person name="Egas C."/>
            <person name="Matos J."/>
            <person name="Miguel C.M."/>
            <person name="Oliveira M.M."/>
            <person name="Ricardo C.P."/>
            <person name="Goncalves S."/>
        </authorList>
    </citation>
    <scope>NUCLEOTIDE SEQUENCE [LARGE SCALE GENOMIC DNA]</scope>
    <source>
        <strain evidence="4">cv. HL8</strain>
    </source>
</reference>